<dbReference type="OrthoDB" id="574223at2"/>
<dbReference type="Gene3D" id="3.40.50.1010">
    <property type="entry name" value="5'-nuclease"/>
    <property type="match status" value="1"/>
</dbReference>
<gene>
    <name evidence="2" type="ORF">CK510_09250</name>
</gene>
<dbReference type="Proteomes" id="UP000218238">
    <property type="component" value="Unassembled WGS sequence"/>
</dbReference>
<evidence type="ECO:0000313" key="2">
    <source>
        <dbReference type="EMBL" id="PAX57146.1"/>
    </source>
</evidence>
<accession>A0A2A2TKR9</accession>
<comment type="caution">
    <text evidence="2">The sequence shown here is derived from an EMBL/GenBank/DDBJ whole genome shotgun (WGS) entry which is preliminary data.</text>
</comment>
<protein>
    <submittedName>
        <fullName evidence="2">PIN domain-containing protein</fullName>
    </submittedName>
</protein>
<dbReference type="InterPro" id="IPR029060">
    <property type="entry name" value="PIN-like_dom_sf"/>
</dbReference>
<dbReference type="RefSeq" id="WP_095721425.1">
    <property type="nucleotide sequence ID" value="NZ_NTFS01000074.1"/>
</dbReference>
<organism evidence="2 3">
    <name type="scientific">Brunnivagina elsteri CCALA 953</name>
    <dbReference type="NCBI Taxonomy" id="987040"/>
    <lineage>
        <taxon>Bacteria</taxon>
        <taxon>Bacillati</taxon>
        <taxon>Cyanobacteriota</taxon>
        <taxon>Cyanophyceae</taxon>
        <taxon>Nostocales</taxon>
        <taxon>Calotrichaceae</taxon>
        <taxon>Brunnivagina</taxon>
    </lineage>
</organism>
<dbReference type="Pfam" id="PF01850">
    <property type="entry name" value="PIN"/>
    <property type="match status" value="1"/>
</dbReference>
<dbReference type="CDD" id="cd09881">
    <property type="entry name" value="PIN_VapC4-5_FitB-like"/>
    <property type="match status" value="1"/>
</dbReference>
<dbReference type="InterPro" id="IPR002716">
    <property type="entry name" value="PIN_dom"/>
</dbReference>
<feature type="domain" description="PIN" evidence="1">
    <location>
        <begin position="4"/>
        <end position="123"/>
    </location>
</feature>
<proteinExistence type="predicted"/>
<dbReference type="AlphaFoldDB" id="A0A2A2TKR9"/>
<sequence>MYLLDTDHLSIIQRGGKAASPLFAKLASFGANEISATIISYEEQTRGWLSYVAKAQTIEAQIEPYSQLQKHLENYRNIPIVDFDKKSALEFQRLRKIYPRLGTMDLKIASITIANDATLLTRNLSDFGKILELRFED</sequence>
<reference evidence="2 3" key="1">
    <citation type="submission" date="2017-08" db="EMBL/GenBank/DDBJ databases">
        <title>Draft genome sequence of filamentous cyanobacterium Calothrix elsteri CCALA 953.</title>
        <authorList>
            <person name="Gagunashvili A.N."/>
            <person name="Elster J."/>
            <person name="Andresson O.S."/>
        </authorList>
    </citation>
    <scope>NUCLEOTIDE SEQUENCE [LARGE SCALE GENOMIC DNA]</scope>
    <source>
        <strain evidence="2 3">CCALA 953</strain>
    </source>
</reference>
<evidence type="ECO:0000259" key="1">
    <source>
        <dbReference type="Pfam" id="PF01850"/>
    </source>
</evidence>
<keyword evidence="3" id="KW-1185">Reference proteome</keyword>
<name>A0A2A2TKR9_9CYAN</name>
<dbReference type="SUPFAM" id="SSF88723">
    <property type="entry name" value="PIN domain-like"/>
    <property type="match status" value="1"/>
</dbReference>
<evidence type="ECO:0000313" key="3">
    <source>
        <dbReference type="Proteomes" id="UP000218238"/>
    </source>
</evidence>
<dbReference type="EMBL" id="NTFS01000074">
    <property type="protein sequence ID" value="PAX57146.1"/>
    <property type="molecule type" value="Genomic_DNA"/>
</dbReference>